<dbReference type="NCBIfam" id="NF010470">
    <property type="entry name" value="PRK13895.1"/>
    <property type="match status" value="1"/>
</dbReference>
<accession>A0A1H3N0A5</accession>
<feature type="transmembrane region" description="Helical" evidence="1">
    <location>
        <begin position="123"/>
        <end position="142"/>
    </location>
</feature>
<dbReference type="STRING" id="44576.SAMN05421881_106611"/>
<keyword evidence="1" id="KW-1133">Transmembrane helix</keyword>
<gene>
    <name evidence="2" type="ORF">SAMN05421881_106611</name>
</gene>
<keyword evidence="3" id="KW-1185">Reference proteome</keyword>
<proteinExistence type="predicted"/>
<evidence type="ECO:0000256" key="1">
    <source>
        <dbReference type="SAM" id="Phobius"/>
    </source>
</evidence>
<protein>
    <submittedName>
        <fullName evidence="2">Transcriptional activator TraM</fullName>
    </submittedName>
</protein>
<keyword evidence="1" id="KW-0812">Transmembrane</keyword>
<dbReference type="OrthoDB" id="7478199at2"/>
<dbReference type="GO" id="GO:0009372">
    <property type="term" value="P:quorum sensing"/>
    <property type="evidence" value="ECO:0007669"/>
    <property type="project" value="InterPro"/>
</dbReference>
<evidence type="ECO:0000313" key="2">
    <source>
        <dbReference type="EMBL" id="SDY81669.1"/>
    </source>
</evidence>
<dbReference type="AlphaFoldDB" id="A0A1H3N0A5"/>
<organism evidence="2 3">
    <name type="scientific">Nitrosomonas halophila</name>
    <dbReference type="NCBI Taxonomy" id="44576"/>
    <lineage>
        <taxon>Bacteria</taxon>
        <taxon>Pseudomonadati</taxon>
        <taxon>Pseudomonadota</taxon>
        <taxon>Betaproteobacteria</taxon>
        <taxon>Nitrosomonadales</taxon>
        <taxon>Nitrosomonadaceae</taxon>
        <taxon>Nitrosomonas</taxon>
    </lineage>
</organism>
<name>A0A1H3N0A5_9PROT</name>
<keyword evidence="1" id="KW-0472">Membrane</keyword>
<dbReference type="EMBL" id="FNOY01000066">
    <property type="protein sequence ID" value="SDY81669.1"/>
    <property type="molecule type" value="Genomic_DNA"/>
</dbReference>
<sequence length="144" mass="15722">MEDKIEETIKVIAVRHGIAVSRDDPIMVLQTINDRLMQDSQAAQQEMLEGFKSELEAIAHRWGDDSKRKAERTLNAALAASKEAIAQGMKEGAKAAAESVQREFDASVTKLADSILDARRVSMLNMVAAFLVVLAAALVLWASI</sequence>
<dbReference type="Proteomes" id="UP000198640">
    <property type="component" value="Unassembled WGS sequence"/>
</dbReference>
<dbReference type="InterPro" id="IPR028140">
    <property type="entry name" value="TraM"/>
</dbReference>
<dbReference type="Pfam" id="PF11657">
    <property type="entry name" value="Activator-TraM"/>
    <property type="match status" value="1"/>
</dbReference>
<evidence type="ECO:0000313" key="3">
    <source>
        <dbReference type="Proteomes" id="UP000198640"/>
    </source>
</evidence>
<dbReference type="RefSeq" id="WP_090415516.1">
    <property type="nucleotide sequence ID" value="NZ_FNOY01000066.1"/>
</dbReference>
<reference evidence="2 3" key="1">
    <citation type="submission" date="2016-10" db="EMBL/GenBank/DDBJ databases">
        <authorList>
            <person name="de Groot N.N."/>
        </authorList>
    </citation>
    <scope>NUCLEOTIDE SEQUENCE [LARGE SCALE GENOMIC DNA]</scope>
    <source>
        <strain evidence="2 3">Nm1</strain>
    </source>
</reference>